<feature type="transmembrane region" description="Helical" evidence="1">
    <location>
        <begin position="270"/>
        <end position="291"/>
    </location>
</feature>
<keyword evidence="1" id="KW-1133">Transmembrane helix</keyword>
<dbReference type="Proteomes" id="UP000799539">
    <property type="component" value="Unassembled WGS sequence"/>
</dbReference>
<keyword evidence="1" id="KW-0812">Transmembrane</keyword>
<evidence type="ECO:0000313" key="4">
    <source>
        <dbReference type="Proteomes" id="UP000799539"/>
    </source>
</evidence>
<dbReference type="InterPro" id="IPR046623">
    <property type="entry name" value="DUF6536"/>
</dbReference>
<dbReference type="EMBL" id="ML992668">
    <property type="protein sequence ID" value="KAF2214466.1"/>
    <property type="molecule type" value="Genomic_DNA"/>
</dbReference>
<evidence type="ECO:0000256" key="1">
    <source>
        <dbReference type="SAM" id="Phobius"/>
    </source>
</evidence>
<evidence type="ECO:0000259" key="2">
    <source>
        <dbReference type="Pfam" id="PF20163"/>
    </source>
</evidence>
<evidence type="ECO:0000313" key="3">
    <source>
        <dbReference type="EMBL" id="KAF2214466.1"/>
    </source>
</evidence>
<gene>
    <name evidence="3" type="ORF">CERZMDRAFT_37887</name>
</gene>
<proteinExistence type="predicted"/>
<feature type="transmembrane region" description="Helical" evidence="1">
    <location>
        <begin position="360"/>
        <end position="379"/>
    </location>
</feature>
<dbReference type="Pfam" id="PF20163">
    <property type="entry name" value="DUF6536"/>
    <property type="match status" value="1"/>
</dbReference>
<accession>A0A6A6FLX6</accession>
<dbReference type="OrthoDB" id="5429634at2759"/>
<feature type="transmembrane region" description="Helical" evidence="1">
    <location>
        <begin position="541"/>
        <end position="560"/>
    </location>
</feature>
<feature type="transmembrane region" description="Helical" evidence="1">
    <location>
        <begin position="113"/>
        <end position="130"/>
    </location>
</feature>
<feature type="transmembrane region" description="Helical" evidence="1">
    <location>
        <begin position="487"/>
        <end position="507"/>
    </location>
</feature>
<keyword evidence="4" id="KW-1185">Reference proteome</keyword>
<feature type="transmembrane region" description="Helical" evidence="1">
    <location>
        <begin position="6"/>
        <end position="26"/>
    </location>
</feature>
<feature type="domain" description="DUF6536" evidence="2">
    <location>
        <begin position="2"/>
        <end position="143"/>
    </location>
</feature>
<feature type="transmembrane region" description="Helical" evidence="1">
    <location>
        <begin position="420"/>
        <end position="441"/>
    </location>
</feature>
<sequence>GWRFGVAASAAMTMTVLLINTIFAIWTSLHYGLRNGIGTMYEGDCEVVSARSLGLHLVVNALGSALFGASNYTMQCVMAPTRHECDRAHARGDWLDIGIPSFRNLGRISWRRRIAWVLLALSSVPIHFLYNSTVFKEMDHIESPMLIQGLLGWYRDNVLEVSQLRALYVEDKVDFDRLEVQRCIEIYSGNLLTGHSHALLIVDPTVEVNMSRETLIQSRTNHSHLNRPMKPGEIEWITQRDGTSSDWLLGDMHFDYCVARREKGRCRLQFSMQILVVIIICNLTKMIVMFWHLRQQRGEIFVTFGDALASWLDEADRNTKGHCLIEKTHERRPRRAETELPARRAQVKRRWAAAVDTKQWLVSLTLCLASLCAAAILLGRANTDPGRVTIQEAISTGRFFIEDTSSTVTTALPKEGAKGLIAAILLVNTPQMVLSCCYMAYNGLFTFMQMAHEYSGYAVQRKSLRVTQPRGEQRSTYWLQLPYKYSLPLLITTAVMHWLISQSLFLVRVAPYRADLATGTLQAITDSTADRSNVGASLMPILFGIILGSCMLFAVTGLGFRRLASDMPIAGSCSFAFAAATHRPEEDDKASTLPLMWGEIPRMGTEEVGHCAFTSEEVVQLKPNRKYAGVRQYLGAESSAVEFAR</sequence>
<feature type="non-terminal residue" evidence="3">
    <location>
        <position position="1"/>
    </location>
</feature>
<name>A0A6A6FLX6_9PEZI</name>
<reference evidence="3" key="1">
    <citation type="journal article" date="2020" name="Stud. Mycol.">
        <title>101 Dothideomycetes genomes: a test case for predicting lifestyles and emergence of pathogens.</title>
        <authorList>
            <person name="Haridas S."/>
            <person name="Albert R."/>
            <person name="Binder M."/>
            <person name="Bloem J."/>
            <person name="Labutti K."/>
            <person name="Salamov A."/>
            <person name="Andreopoulos B."/>
            <person name="Baker S."/>
            <person name="Barry K."/>
            <person name="Bills G."/>
            <person name="Bluhm B."/>
            <person name="Cannon C."/>
            <person name="Castanera R."/>
            <person name="Culley D."/>
            <person name="Daum C."/>
            <person name="Ezra D."/>
            <person name="Gonzalez J."/>
            <person name="Henrissat B."/>
            <person name="Kuo A."/>
            <person name="Liang C."/>
            <person name="Lipzen A."/>
            <person name="Lutzoni F."/>
            <person name="Magnuson J."/>
            <person name="Mondo S."/>
            <person name="Nolan M."/>
            <person name="Ohm R."/>
            <person name="Pangilinan J."/>
            <person name="Park H.-J."/>
            <person name="Ramirez L."/>
            <person name="Alfaro M."/>
            <person name="Sun H."/>
            <person name="Tritt A."/>
            <person name="Yoshinaga Y."/>
            <person name="Zwiers L.-H."/>
            <person name="Turgeon B."/>
            <person name="Goodwin S."/>
            <person name="Spatafora J."/>
            <person name="Crous P."/>
            <person name="Grigoriev I."/>
        </authorList>
    </citation>
    <scope>NUCLEOTIDE SEQUENCE</scope>
    <source>
        <strain evidence="3">SCOH1-5</strain>
    </source>
</reference>
<keyword evidence="1" id="KW-0472">Membrane</keyword>
<dbReference type="PANTHER" id="PTHR35395:SF1">
    <property type="entry name" value="DUF6536 DOMAIN-CONTAINING PROTEIN"/>
    <property type="match status" value="1"/>
</dbReference>
<dbReference type="AlphaFoldDB" id="A0A6A6FLX6"/>
<dbReference type="PANTHER" id="PTHR35395">
    <property type="entry name" value="DUF6536 DOMAIN-CONTAINING PROTEIN"/>
    <property type="match status" value="1"/>
</dbReference>
<organism evidence="3 4">
    <name type="scientific">Cercospora zeae-maydis SCOH1-5</name>
    <dbReference type="NCBI Taxonomy" id="717836"/>
    <lineage>
        <taxon>Eukaryota</taxon>
        <taxon>Fungi</taxon>
        <taxon>Dikarya</taxon>
        <taxon>Ascomycota</taxon>
        <taxon>Pezizomycotina</taxon>
        <taxon>Dothideomycetes</taxon>
        <taxon>Dothideomycetidae</taxon>
        <taxon>Mycosphaerellales</taxon>
        <taxon>Mycosphaerellaceae</taxon>
        <taxon>Cercospora</taxon>
    </lineage>
</organism>
<protein>
    <recommendedName>
        <fullName evidence="2">DUF6536 domain-containing protein</fullName>
    </recommendedName>
</protein>